<keyword evidence="2" id="KW-0732">Signal</keyword>
<name>A0A2T7P2G7_POMCA</name>
<evidence type="ECO:0000313" key="4">
    <source>
        <dbReference type="EMBL" id="PVD27600.1"/>
    </source>
</evidence>
<dbReference type="GO" id="GO:0005576">
    <property type="term" value="C:extracellular region"/>
    <property type="evidence" value="ECO:0007669"/>
    <property type="project" value="InterPro"/>
</dbReference>
<reference evidence="4 5" key="1">
    <citation type="submission" date="2018-04" db="EMBL/GenBank/DDBJ databases">
        <title>The genome of golden apple snail Pomacea canaliculata provides insight into stress tolerance and invasive adaptation.</title>
        <authorList>
            <person name="Liu C."/>
            <person name="Liu B."/>
            <person name="Ren Y."/>
            <person name="Zhang Y."/>
            <person name="Wang H."/>
            <person name="Li S."/>
            <person name="Jiang F."/>
            <person name="Yin L."/>
            <person name="Zhang G."/>
            <person name="Qian W."/>
            <person name="Fan W."/>
        </authorList>
    </citation>
    <scope>NUCLEOTIDE SEQUENCE [LARGE SCALE GENOMIC DNA]</scope>
    <source>
        <strain evidence="4">SZHN2017</strain>
        <tissue evidence="4">Muscle</tissue>
    </source>
</reference>
<feature type="region of interest" description="Disordered" evidence="1">
    <location>
        <begin position="256"/>
        <end position="336"/>
    </location>
</feature>
<protein>
    <recommendedName>
        <fullName evidence="3">Chitin-binding type-2 domain-containing protein</fullName>
    </recommendedName>
</protein>
<accession>A0A2T7P2G7</accession>
<feature type="domain" description="Chitin-binding type-2" evidence="3">
    <location>
        <begin position="645"/>
        <end position="701"/>
    </location>
</feature>
<comment type="caution">
    <text evidence="4">The sequence shown here is derived from an EMBL/GenBank/DDBJ whole genome shotgun (WGS) entry which is preliminary data.</text>
</comment>
<dbReference type="PROSITE" id="PS50940">
    <property type="entry name" value="CHIT_BIND_II"/>
    <property type="match status" value="1"/>
</dbReference>
<dbReference type="AlphaFoldDB" id="A0A2T7P2G7"/>
<dbReference type="EMBL" id="PZQS01000007">
    <property type="protein sequence ID" value="PVD27600.1"/>
    <property type="molecule type" value="Genomic_DNA"/>
</dbReference>
<evidence type="ECO:0000259" key="3">
    <source>
        <dbReference type="PROSITE" id="PS50940"/>
    </source>
</evidence>
<dbReference type="SUPFAM" id="SSF57625">
    <property type="entry name" value="Invertebrate chitin-binding proteins"/>
    <property type="match status" value="1"/>
</dbReference>
<feature type="compositionally biased region" description="Basic and acidic residues" evidence="1">
    <location>
        <begin position="68"/>
        <end position="104"/>
    </location>
</feature>
<dbReference type="InterPro" id="IPR036508">
    <property type="entry name" value="Chitin-bd_dom_sf"/>
</dbReference>
<evidence type="ECO:0000256" key="2">
    <source>
        <dbReference type="SAM" id="SignalP"/>
    </source>
</evidence>
<feature type="signal peptide" evidence="2">
    <location>
        <begin position="1"/>
        <end position="20"/>
    </location>
</feature>
<dbReference type="Proteomes" id="UP000245119">
    <property type="component" value="Linkage Group LG7"/>
</dbReference>
<sequence length="762" mass="82650">MLGLFLLVVLATLCVQPCGSDDPELSDNKADEGGIFSFTLSSPFLFWSDDEYEVNDNVFVENTASQGKGDKDNTDDNHGDKSQVKDKEESGKEEDKQTDDERGDAAVSVLKELDDDDEDEVAQMDQLIDVDERFKGQRRLFKRASDDKDAAGSRKMLRDAAHNDSVALQDSFLCPQTPDMQQLSYYMDTCHNCLVQTDKHSCPLHEAALELKKQMTELQELLSYGCRMVTVRCPDSVDAALGFICIRIINKFPKETEGGVSGVSGGPAQSPVAKARERAAGSATTRPSRATGDRVRGRTGSQLPASRPPAAPGARGELGATARSRADKERWRGEDPVSRQRILSALRLSVQDPALRGVSVSVVLIPVTEAGGRGNNGARADVELAVAPVVVTVHCPTYVGELLWRKCGERGVRRTASSVWPARYQSVEDQPLRLAENGVARTPETVTGVRGNHGVLVPSHAELALSSACAFATVHHPTCVDESVLGPGWSNKVDSLGFMEQVSGHLWRWGSGEEQTLFVAVFTGLLAITVRRTSHRDSRENCVAQTPCVVLVSIQQETATGVSGGHGARALSRAAPDCSSVRVDATILRPTDAVGGVQAPVWTCSHAEDPVEMDITLCKPGFEYDSFIGRCVPGESPSCTLRDCVTSCQGQSGRVPSCQAECSGYFDCSQDRGPQIFCPSGQEFNAHSRRCEAPPSPTCKRVTSDVMYGDAPDDNYFDIEDENAEEKYKELLKQSGVVATLGLDVNSLPLFKHDEPVHQDRQ</sequence>
<keyword evidence="5" id="KW-1185">Reference proteome</keyword>
<proteinExistence type="predicted"/>
<dbReference type="GO" id="GO:0008061">
    <property type="term" value="F:chitin binding"/>
    <property type="evidence" value="ECO:0007669"/>
    <property type="project" value="InterPro"/>
</dbReference>
<gene>
    <name evidence="4" type="ORF">C0Q70_12764</name>
</gene>
<feature type="chain" id="PRO_5015557210" description="Chitin-binding type-2 domain-containing protein" evidence="2">
    <location>
        <begin position="21"/>
        <end position="762"/>
    </location>
</feature>
<dbReference type="InterPro" id="IPR002557">
    <property type="entry name" value="Chitin-bd_dom"/>
</dbReference>
<feature type="region of interest" description="Disordered" evidence="1">
    <location>
        <begin position="63"/>
        <end position="104"/>
    </location>
</feature>
<organism evidence="4 5">
    <name type="scientific">Pomacea canaliculata</name>
    <name type="common">Golden apple snail</name>
    <dbReference type="NCBI Taxonomy" id="400727"/>
    <lineage>
        <taxon>Eukaryota</taxon>
        <taxon>Metazoa</taxon>
        <taxon>Spiralia</taxon>
        <taxon>Lophotrochozoa</taxon>
        <taxon>Mollusca</taxon>
        <taxon>Gastropoda</taxon>
        <taxon>Caenogastropoda</taxon>
        <taxon>Architaenioglossa</taxon>
        <taxon>Ampullarioidea</taxon>
        <taxon>Ampullariidae</taxon>
        <taxon>Pomacea</taxon>
    </lineage>
</organism>
<evidence type="ECO:0000313" key="5">
    <source>
        <dbReference type="Proteomes" id="UP000245119"/>
    </source>
</evidence>
<feature type="compositionally biased region" description="Basic and acidic residues" evidence="1">
    <location>
        <begin position="324"/>
        <end position="336"/>
    </location>
</feature>
<evidence type="ECO:0000256" key="1">
    <source>
        <dbReference type="SAM" id="MobiDB-lite"/>
    </source>
</evidence>